<dbReference type="InterPro" id="IPR005119">
    <property type="entry name" value="LysR_subst-bd"/>
</dbReference>
<keyword evidence="4" id="KW-0804">Transcription</keyword>
<dbReference type="InterPro" id="IPR036388">
    <property type="entry name" value="WH-like_DNA-bd_sf"/>
</dbReference>
<feature type="domain" description="HTH lysR-type" evidence="5">
    <location>
        <begin position="1"/>
        <end position="58"/>
    </location>
</feature>
<dbReference type="OrthoDB" id="9808620at2"/>
<protein>
    <submittedName>
        <fullName evidence="6">LysR family transcriptional regulator</fullName>
    </submittedName>
</protein>
<dbReference type="PANTHER" id="PTHR30126">
    <property type="entry name" value="HTH-TYPE TRANSCRIPTIONAL REGULATOR"/>
    <property type="match status" value="1"/>
</dbReference>
<dbReference type="PROSITE" id="PS50931">
    <property type="entry name" value="HTH_LYSR"/>
    <property type="match status" value="1"/>
</dbReference>
<reference evidence="7" key="1">
    <citation type="submission" date="2017-12" db="EMBL/GenBank/DDBJ databases">
        <title>Draft genome sequence of Telmatospirillum siberiense 26-4b1T, an acidotolerant peatland alphaproteobacterium potentially involved in sulfur cycling.</title>
        <authorList>
            <person name="Hausmann B."/>
            <person name="Pjevac P."/>
            <person name="Schreck K."/>
            <person name="Herbold C.W."/>
            <person name="Daims H."/>
            <person name="Wagner M."/>
            <person name="Pester M."/>
            <person name="Loy A."/>
        </authorList>
    </citation>
    <scope>NUCLEOTIDE SEQUENCE [LARGE SCALE GENOMIC DNA]</scope>
    <source>
        <strain evidence="7">26-4b1</strain>
    </source>
</reference>
<dbReference type="SUPFAM" id="SSF53850">
    <property type="entry name" value="Periplasmic binding protein-like II"/>
    <property type="match status" value="1"/>
</dbReference>
<evidence type="ECO:0000256" key="4">
    <source>
        <dbReference type="ARBA" id="ARBA00023163"/>
    </source>
</evidence>
<dbReference type="PANTHER" id="PTHR30126:SF39">
    <property type="entry name" value="HTH-TYPE TRANSCRIPTIONAL REGULATOR CYSL"/>
    <property type="match status" value="1"/>
</dbReference>
<dbReference type="Gene3D" id="3.40.190.290">
    <property type="match status" value="1"/>
</dbReference>
<gene>
    <name evidence="6" type="ORF">CWS72_03570</name>
</gene>
<evidence type="ECO:0000256" key="2">
    <source>
        <dbReference type="ARBA" id="ARBA00023015"/>
    </source>
</evidence>
<evidence type="ECO:0000256" key="1">
    <source>
        <dbReference type="ARBA" id="ARBA00009437"/>
    </source>
</evidence>
<dbReference type="RefSeq" id="WP_101249174.1">
    <property type="nucleotide sequence ID" value="NZ_PIUM01000002.1"/>
</dbReference>
<dbReference type="CDD" id="cd08420">
    <property type="entry name" value="PBP2_CysL_like"/>
    <property type="match status" value="1"/>
</dbReference>
<dbReference type="Gene3D" id="1.10.10.10">
    <property type="entry name" value="Winged helix-like DNA-binding domain superfamily/Winged helix DNA-binding domain"/>
    <property type="match status" value="1"/>
</dbReference>
<evidence type="ECO:0000259" key="5">
    <source>
        <dbReference type="PROSITE" id="PS50931"/>
    </source>
</evidence>
<evidence type="ECO:0000256" key="3">
    <source>
        <dbReference type="ARBA" id="ARBA00023125"/>
    </source>
</evidence>
<dbReference type="AlphaFoldDB" id="A0A2N3Q0P2"/>
<keyword evidence="7" id="KW-1185">Reference proteome</keyword>
<dbReference type="SUPFAM" id="SSF46785">
    <property type="entry name" value="Winged helix' DNA-binding domain"/>
    <property type="match status" value="1"/>
</dbReference>
<dbReference type="InterPro" id="IPR000847">
    <property type="entry name" value="LysR_HTH_N"/>
</dbReference>
<dbReference type="Pfam" id="PF03466">
    <property type="entry name" value="LysR_substrate"/>
    <property type="match status" value="1"/>
</dbReference>
<sequence>MTLEQLRIFLAVAERMHFTQAAQALGLTQSAVSAAIAALESRYGVELFHRVGRRVELTGAGHAFRDEAREVLSAAGRAEESLAELTGLRRGHLRVVGSQTVATYWLPPRLLRFHQRHPGIETSLTIGNTTQVAASVLAGEAELGFVEGEVTAPALDVRPIDDDRLVLVVGERHAWAATKALTAEDFRNIPWVLREPGSGTRAATEALLASRQLTLADVTVSLELPSNEAVRTAVEAGAGATVLSQMVVATALRAGVLKAAACAMPTRRFSVLRHRERRLSGAARAFLSSVEKSGPAASEQ</sequence>
<dbReference type="GO" id="GO:0000976">
    <property type="term" value="F:transcription cis-regulatory region binding"/>
    <property type="evidence" value="ECO:0007669"/>
    <property type="project" value="TreeGrafter"/>
</dbReference>
<dbReference type="InterPro" id="IPR036390">
    <property type="entry name" value="WH_DNA-bd_sf"/>
</dbReference>
<comment type="similarity">
    <text evidence="1">Belongs to the LysR transcriptional regulatory family.</text>
</comment>
<dbReference type="GO" id="GO:0003700">
    <property type="term" value="F:DNA-binding transcription factor activity"/>
    <property type="evidence" value="ECO:0007669"/>
    <property type="project" value="InterPro"/>
</dbReference>
<keyword evidence="2" id="KW-0805">Transcription regulation</keyword>
<keyword evidence="3" id="KW-0238">DNA-binding</keyword>
<dbReference type="EMBL" id="PIUM01000002">
    <property type="protein sequence ID" value="PKU26212.1"/>
    <property type="molecule type" value="Genomic_DNA"/>
</dbReference>
<comment type="caution">
    <text evidence="6">The sequence shown here is derived from an EMBL/GenBank/DDBJ whole genome shotgun (WGS) entry which is preliminary data.</text>
</comment>
<evidence type="ECO:0000313" key="6">
    <source>
        <dbReference type="EMBL" id="PKU26212.1"/>
    </source>
</evidence>
<dbReference type="Pfam" id="PF00126">
    <property type="entry name" value="HTH_1"/>
    <property type="match status" value="1"/>
</dbReference>
<organism evidence="6 7">
    <name type="scientific">Telmatospirillum siberiense</name>
    <dbReference type="NCBI Taxonomy" id="382514"/>
    <lineage>
        <taxon>Bacteria</taxon>
        <taxon>Pseudomonadati</taxon>
        <taxon>Pseudomonadota</taxon>
        <taxon>Alphaproteobacteria</taxon>
        <taxon>Rhodospirillales</taxon>
        <taxon>Rhodospirillaceae</taxon>
        <taxon>Telmatospirillum</taxon>
    </lineage>
</organism>
<proteinExistence type="inferred from homology"/>
<dbReference type="PRINTS" id="PR00039">
    <property type="entry name" value="HTHLYSR"/>
</dbReference>
<dbReference type="Proteomes" id="UP000233293">
    <property type="component" value="Unassembled WGS sequence"/>
</dbReference>
<dbReference type="FunFam" id="1.10.10.10:FF:000001">
    <property type="entry name" value="LysR family transcriptional regulator"/>
    <property type="match status" value="1"/>
</dbReference>
<evidence type="ECO:0000313" key="7">
    <source>
        <dbReference type="Proteomes" id="UP000233293"/>
    </source>
</evidence>
<accession>A0A2N3Q0P2</accession>
<name>A0A2N3Q0P2_9PROT</name>